<feature type="compositionally biased region" description="Acidic residues" evidence="5">
    <location>
        <begin position="152"/>
        <end position="177"/>
    </location>
</feature>
<reference evidence="6" key="1">
    <citation type="submission" date="2025-08" db="UniProtKB">
        <authorList>
            <consortium name="Ensembl"/>
        </authorList>
    </citation>
    <scope>IDENTIFICATION</scope>
</reference>
<feature type="region of interest" description="Disordered" evidence="5">
    <location>
        <begin position="152"/>
        <end position="200"/>
    </location>
</feature>
<organism evidence="6 7">
    <name type="scientific">Eptatretus burgeri</name>
    <name type="common">Inshore hagfish</name>
    <dbReference type="NCBI Taxonomy" id="7764"/>
    <lineage>
        <taxon>Eukaryota</taxon>
        <taxon>Metazoa</taxon>
        <taxon>Chordata</taxon>
        <taxon>Craniata</taxon>
        <taxon>Vertebrata</taxon>
        <taxon>Cyclostomata</taxon>
        <taxon>Myxini</taxon>
        <taxon>Myxiniformes</taxon>
        <taxon>Myxinidae</taxon>
        <taxon>Eptatretinae</taxon>
        <taxon>Eptatretus</taxon>
    </lineage>
</organism>
<comment type="function">
    <text evidence="4">Multifunctional protein that is involved in the regulation of many processes.</text>
</comment>
<keyword evidence="2" id="KW-0677">Repeat</keyword>
<keyword evidence="7" id="KW-1185">Reference proteome</keyword>
<name>A0A8C4QU43_EPTBU</name>
<comment type="similarity">
    <text evidence="3 4">Belongs to the ANP32 family.</text>
</comment>
<dbReference type="Pfam" id="PF14580">
    <property type="entry name" value="LRR_9"/>
    <property type="match status" value="1"/>
</dbReference>
<dbReference type="GO" id="GO:0005634">
    <property type="term" value="C:nucleus"/>
    <property type="evidence" value="ECO:0007669"/>
    <property type="project" value="UniProtKB-SubCell"/>
</dbReference>
<proteinExistence type="inferred from homology"/>
<dbReference type="FunFam" id="3.80.10.10:FF:000131">
    <property type="entry name" value="acidic leucine-rich nuclear phosphoprotein 32-related protein-like"/>
    <property type="match status" value="1"/>
</dbReference>
<evidence type="ECO:0000313" key="7">
    <source>
        <dbReference type="Proteomes" id="UP000694388"/>
    </source>
</evidence>
<accession>A0A8C4QU43</accession>
<evidence type="ECO:0000313" key="6">
    <source>
        <dbReference type="Ensembl" id="ENSEBUP00000019511.1"/>
    </source>
</evidence>
<protein>
    <recommendedName>
        <fullName evidence="4">Acidic leucine-rich nuclear phosphoprotein 32 family member</fullName>
    </recommendedName>
</protein>
<evidence type="ECO:0000256" key="2">
    <source>
        <dbReference type="ARBA" id="ARBA00022737"/>
    </source>
</evidence>
<dbReference type="Gene3D" id="3.80.10.10">
    <property type="entry name" value="Ribonuclease Inhibitor"/>
    <property type="match status" value="1"/>
</dbReference>
<dbReference type="GO" id="GO:0042393">
    <property type="term" value="F:histone binding"/>
    <property type="evidence" value="ECO:0007669"/>
    <property type="project" value="TreeGrafter"/>
</dbReference>
<dbReference type="GeneTree" id="ENSGT00950000182907"/>
<dbReference type="PANTHER" id="PTHR11375:SF0">
    <property type="entry name" value="ACIDIC LEUCINE-RICH NUCLEAR PHOSPHOPROTEIN 32 FAMILY MEMBER A"/>
    <property type="match status" value="1"/>
</dbReference>
<dbReference type="InterPro" id="IPR045081">
    <property type="entry name" value="AN32"/>
</dbReference>
<keyword evidence="4" id="KW-0539">Nucleus</keyword>
<dbReference type="PROSITE" id="PS51450">
    <property type="entry name" value="LRR"/>
    <property type="match status" value="2"/>
</dbReference>
<dbReference type="InterPro" id="IPR001611">
    <property type="entry name" value="Leu-rich_rpt"/>
</dbReference>
<dbReference type="AlphaFoldDB" id="A0A8C4QU43"/>
<dbReference type="Ensembl" id="ENSEBUT00000020087.1">
    <property type="protein sequence ID" value="ENSEBUP00000019511.1"/>
    <property type="gene ID" value="ENSEBUG00000012123.1"/>
</dbReference>
<evidence type="ECO:0000256" key="1">
    <source>
        <dbReference type="ARBA" id="ARBA00022614"/>
    </source>
</evidence>
<dbReference type="PANTHER" id="PTHR11375">
    <property type="entry name" value="ACIDIC LEUCINE-RICH NUCLEAR PHOSPHOPROTEIN 32"/>
    <property type="match status" value="1"/>
</dbReference>
<comment type="subcellular location">
    <subcellularLocation>
        <location evidence="4">Nucleus</location>
    </subcellularLocation>
</comment>
<evidence type="ECO:0000256" key="4">
    <source>
        <dbReference type="RuleBase" id="RU369103"/>
    </source>
</evidence>
<sequence length="200" mass="22042">MPTMDMKKRLSLELRGRSPEQIKELVLDDCCAPGGEIDGLSDDFKSLTSLQLSGAGLTSLANLPRLPALRRLELCNNNISGGLDVLVERTAALVNLSLFDNDIRELSSLEPLKKLPQLRSLDLINCEVTSTPGYRSAVFDQLPQLLYLDGFDQENEDAPESEDDDLSEDDGGEEEAQADSGSKGEKRKRKDEDEEGKDDE</sequence>
<dbReference type="Proteomes" id="UP000694388">
    <property type="component" value="Unplaced"/>
</dbReference>
<dbReference type="SUPFAM" id="SSF52058">
    <property type="entry name" value="L domain-like"/>
    <property type="match status" value="1"/>
</dbReference>
<evidence type="ECO:0000256" key="3">
    <source>
        <dbReference type="ARBA" id="ARBA00025777"/>
    </source>
</evidence>
<reference evidence="6" key="2">
    <citation type="submission" date="2025-09" db="UniProtKB">
        <authorList>
            <consortium name="Ensembl"/>
        </authorList>
    </citation>
    <scope>IDENTIFICATION</scope>
</reference>
<keyword evidence="1 4" id="KW-0433">Leucine-rich repeat</keyword>
<evidence type="ECO:0000256" key="5">
    <source>
        <dbReference type="SAM" id="MobiDB-lite"/>
    </source>
</evidence>
<dbReference type="InterPro" id="IPR032675">
    <property type="entry name" value="LRR_dom_sf"/>
</dbReference>